<dbReference type="Proteomes" id="UP000246004">
    <property type="component" value="Unassembled WGS sequence"/>
</dbReference>
<organism evidence="1 2">
    <name type="scientific">Methanosphaera cuniculi</name>
    <dbReference type="NCBI Taxonomy" id="1077256"/>
    <lineage>
        <taxon>Archaea</taxon>
        <taxon>Methanobacteriati</taxon>
        <taxon>Methanobacteriota</taxon>
        <taxon>Methanomada group</taxon>
        <taxon>Methanobacteria</taxon>
        <taxon>Methanobacteriales</taxon>
        <taxon>Methanobacteriaceae</taxon>
        <taxon>Methanosphaera</taxon>
    </lineage>
</organism>
<sequence>MPNEIKKNSMYFTLAAVNMFNGSKPFHVGSIIKLIKDFENQYDSEAILVELRYAGESAYVANSVRTVVKGTMSSGRLYDKISDEDYGIVEFIFDDIIICRVLTADEIKKELKNPESDINYI</sequence>
<evidence type="ECO:0000313" key="1">
    <source>
        <dbReference type="EMBL" id="PWL08204.1"/>
    </source>
</evidence>
<gene>
    <name evidence="1" type="ORF">MSCUN_09130</name>
</gene>
<comment type="caution">
    <text evidence="1">The sequence shown here is derived from an EMBL/GenBank/DDBJ whole genome shotgun (WGS) entry which is preliminary data.</text>
</comment>
<dbReference type="RefSeq" id="WP_245837630.1">
    <property type="nucleotide sequence ID" value="NZ_CAUHCB010000005.1"/>
</dbReference>
<accession>A0A2V2BR49</accession>
<reference evidence="1 2" key="1">
    <citation type="submission" date="2016-04" db="EMBL/GenBank/DDBJ databases">
        <title>Genome sequence of Methanosphaera cuniculi DSM 4103.</title>
        <authorList>
            <person name="Poehlein A."/>
            <person name="Seedorf H."/>
            <person name="Daniel R."/>
        </authorList>
    </citation>
    <scope>NUCLEOTIDE SEQUENCE [LARGE SCALE GENOMIC DNA]</scope>
    <source>
        <strain evidence="1 2">DSM 4103</strain>
    </source>
</reference>
<proteinExistence type="predicted"/>
<dbReference type="AlphaFoldDB" id="A0A2V2BR49"/>
<evidence type="ECO:0000313" key="2">
    <source>
        <dbReference type="Proteomes" id="UP000246004"/>
    </source>
</evidence>
<dbReference type="EMBL" id="LWMS01000025">
    <property type="protein sequence ID" value="PWL08204.1"/>
    <property type="molecule type" value="Genomic_DNA"/>
</dbReference>
<name>A0A2V2BR49_9EURY</name>
<protein>
    <submittedName>
        <fullName evidence="1">Uncharacterized protein</fullName>
    </submittedName>
</protein>